<protein>
    <submittedName>
        <fullName evidence="2">Transmembrane protein</fullName>
    </submittedName>
</protein>
<dbReference type="EMBL" id="AFNH02001271">
    <property type="protein sequence ID" value="EZG43499.1"/>
    <property type="molecule type" value="Genomic_DNA"/>
</dbReference>
<name>A0A023AXY2_GRENI</name>
<comment type="caution">
    <text evidence="2">The sequence shown here is derived from an EMBL/GenBank/DDBJ whole genome shotgun (WGS) entry which is preliminary data.</text>
</comment>
<dbReference type="AlphaFoldDB" id="A0A023AXY2"/>
<reference evidence="2" key="1">
    <citation type="submission" date="2013-12" db="EMBL/GenBank/DDBJ databases">
        <authorList>
            <person name="Omoto C.K."/>
            <person name="Sibley D."/>
            <person name="Venepally P."/>
            <person name="Hadjithomas M."/>
            <person name="Karamycheva S."/>
            <person name="Brunk B."/>
            <person name="Roos D."/>
            <person name="Caler E."/>
            <person name="Lorenzi H."/>
        </authorList>
    </citation>
    <scope>NUCLEOTIDE SEQUENCE</scope>
</reference>
<dbReference type="Proteomes" id="UP000019763">
    <property type="component" value="Unassembled WGS sequence"/>
</dbReference>
<proteinExistence type="predicted"/>
<keyword evidence="3" id="KW-1185">Reference proteome</keyword>
<gene>
    <name evidence="2" type="ORF">GNI_169710</name>
</gene>
<evidence type="ECO:0000313" key="2">
    <source>
        <dbReference type="EMBL" id="EZG43499.1"/>
    </source>
</evidence>
<dbReference type="RefSeq" id="XP_011133270.1">
    <property type="nucleotide sequence ID" value="XM_011134968.1"/>
</dbReference>
<evidence type="ECO:0000256" key="1">
    <source>
        <dbReference type="SAM" id="Phobius"/>
    </source>
</evidence>
<keyword evidence="1" id="KW-1133">Transmembrane helix</keyword>
<keyword evidence="1 2" id="KW-0812">Transmembrane</keyword>
<keyword evidence="1" id="KW-0472">Membrane</keyword>
<feature type="transmembrane region" description="Helical" evidence="1">
    <location>
        <begin position="213"/>
        <end position="235"/>
    </location>
</feature>
<sequence length="924" mass="102664">MRSIRCCEFTNAGGPALVAWLMDTAGMQPSTEGCDVRLLTLGNRTSGARVQFLVAARKEAMRKLIEAGNKAMVPIDEGSPLNQDFSWLEECSRIFMCRAEEGQTDPRGEQLAMQELREHLQSVDPDNKFWEIADRISRDSVGHTMKELETLQANGIDNESLEITNCRPLTRLQLDDLRGRVSEEWLPMLEELSGGLEAESGRFRIACAINRRCIAATTTALVVAGVAALGLYFGLNSRNIDSNTRASTLNTTGNIMTDNVTSIMTDNVTSIMTDNVTSIMTPNTTSSDSSLLDLVSQVSANVRNLLGSTTAADVTSTEREVLVSTPFDVSQKTTTRNKSDGAWQTSDAVTIQNTIPHRPSLVDLVSHVTTMTVKRISENTVVDNVTPNMRDFATDIATQMTMELIRESTMGTGANKVVTEVSSMKPLNVSEELDLRKLTELLSVDPTTWQSVKEGVGQYPCGGLSGIVQCNPPSGWYHFGGAWRYDFFAVKEAIRNLLEGGEHCEVACDSTDERSHALWDKTSENLDGIVSRGNWQLADYTWEPSEASEYFKKMLDLRYPVYETCIGSCVDCVNDARVASCHCDFAKLRCTAKAGENPDQEIESIGYNTTLMSLVRFLAPFKTKDLYKVMNCRFECRNLRQDIAALAKKGVDMQIIETAPAKHTSPLRETLSRRELAVLEIGGCEKFLDNTEMGHQLPRVGADPCDGLDGRIACKYITGPKGCLEALPRLRGNKCWTHSHTCYRFGPQWMDVFAVQDAIKKYYKVVGSCYAQCDPPTLTNNRLWNEADAVLQNVPGYNSYHDYYPITLRSKPKFQHAFPSLYPTEKRQVLDCRSNNCTVDDMQVCRVARAACNTTSTHDGTSGVAESIKFNARLQDAFRTLSIPTANAKIKAIKNTQCTAECYGELWPNPDQWPLQNVKDMTEK</sequence>
<organism evidence="2 3">
    <name type="scientific">Gregarina niphandrodes</name>
    <name type="common">Septate eugregarine</name>
    <dbReference type="NCBI Taxonomy" id="110365"/>
    <lineage>
        <taxon>Eukaryota</taxon>
        <taxon>Sar</taxon>
        <taxon>Alveolata</taxon>
        <taxon>Apicomplexa</taxon>
        <taxon>Conoidasida</taxon>
        <taxon>Gregarinasina</taxon>
        <taxon>Eugregarinorida</taxon>
        <taxon>Gregarinidae</taxon>
        <taxon>Gregarina</taxon>
    </lineage>
</organism>
<dbReference type="GeneID" id="22915813"/>
<evidence type="ECO:0000313" key="3">
    <source>
        <dbReference type="Proteomes" id="UP000019763"/>
    </source>
</evidence>
<accession>A0A023AXY2</accession>
<dbReference type="VEuPathDB" id="CryptoDB:GNI_169710"/>